<dbReference type="GO" id="GO:0008422">
    <property type="term" value="F:beta-glucosidase activity"/>
    <property type="evidence" value="ECO:0007669"/>
    <property type="project" value="TreeGrafter"/>
</dbReference>
<organism evidence="5 6">
    <name type="scientific">Anaerostipes butyraticus</name>
    <dbReference type="NCBI Taxonomy" id="645466"/>
    <lineage>
        <taxon>Bacteria</taxon>
        <taxon>Bacillati</taxon>
        <taxon>Bacillota</taxon>
        <taxon>Clostridia</taxon>
        <taxon>Lachnospirales</taxon>
        <taxon>Lachnospiraceae</taxon>
        <taxon>Anaerostipes</taxon>
    </lineage>
</organism>
<reference evidence="5" key="1">
    <citation type="submission" date="2020-06" db="EMBL/GenBank/DDBJ databases">
        <title>Characterization of fructooligosaccharide metabolism and fructooligosaccharide-degrading enzymes in human commensal butyrate producers.</title>
        <authorList>
            <person name="Tanno H."/>
            <person name="Fujii T."/>
            <person name="Hirano K."/>
            <person name="Maeno S."/>
            <person name="Tonozuka T."/>
            <person name="Sakamoto M."/>
            <person name="Ohkuma M."/>
            <person name="Tochio T."/>
            <person name="Endo A."/>
        </authorList>
    </citation>
    <scope>NUCLEOTIDE SEQUENCE</scope>
    <source>
        <strain evidence="5">JCM 17466</strain>
    </source>
</reference>
<dbReference type="RefSeq" id="WP_201311737.1">
    <property type="nucleotide sequence ID" value="NZ_BLYI01000049.1"/>
</dbReference>
<dbReference type="NCBIfam" id="NF007154">
    <property type="entry name" value="PRK09589.1"/>
    <property type="match status" value="1"/>
</dbReference>
<dbReference type="InterPro" id="IPR001360">
    <property type="entry name" value="Glyco_hydro_1"/>
</dbReference>
<evidence type="ECO:0000256" key="1">
    <source>
        <dbReference type="ARBA" id="ARBA00010838"/>
    </source>
</evidence>
<dbReference type="PROSITE" id="PS00653">
    <property type="entry name" value="GLYCOSYL_HYDROL_F1_2"/>
    <property type="match status" value="1"/>
</dbReference>
<keyword evidence="2" id="KW-0378">Hydrolase</keyword>
<evidence type="ECO:0000256" key="3">
    <source>
        <dbReference type="ARBA" id="ARBA00023295"/>
    </source>
</evidence>
<dbReference type="EMBL" id="BLYI01000049">
    <property type="protein sequence ID" value="GFO86049.1"/>
    <property type="molecule type" value="Genomic_DNA"/>
</dbReference>
<dbReference type="PANTHER" id="PTHR10353">
    <property type="entry name" value="GLYCOSYL HYDROLASE"/>
    <property type="match status" value="1"/>
</dbReference>
<dbReference type="FunFam" id="3.20.20.80:FF:000004">
    <property type="entry name" value="Beta-glucosidase 6-phospho-beta-glucosidase"/>
    <property type="match status" value="1"/>
</dbReference>
<dbReference type="SUPFAM" id="SSF51445">
    <property type="entry name" value="(Trans)glycosidases"/>
    <property type="match status" value="1"/>
</dbReference>
<dbReference type="InterPro" id="IPR033132">
    <property type="entry name" value="GH_1_N_CS"/>
</dbReference>
<comment type="caution">
    <text evidence="5">The sequence shown here is derived from an EMBL/GenBank/DDBJ whole genome shotgun (WGS) entry which is preliminary data.</text>
</comment>
<evidence type="ECO:0000256" key="2">
    <source>
        <dbReference type="ARBA" id="ARBA00022801"/>
    </source>
</evidence>
<evidence type="ECO:0000256" key="4">
    <source>
        <dbReference type="RuleBase" id="RU003690"/>
    </source>
</evidence>
<keyword evidence="6" id="KW-1185">Reference proteome</keyword>
<dbReference type="GO" id="GO:0016052">
    <property type="term" value="P:carbohydrate catabolic process"/>
    <property type="evidence" value="ECO:0007669"/>
    <property type="project" value="TreeGrafter"/>
</dbReference>
<dbReference type="InterPro" id="IPR017853">
    <property type="entry name" value="GH"/>
</dbReference>
<dbReference type="PANTHER" id="PTHR10353:SF122">
    <property type="entry name" value="6-PHOSPHO-BETA-GLUCOSIDASE ASCB-RELATED"/>
    <property type="match status" value="1"/>
</dbReference>
<sequence>MKLRKDFLWGGATAANQFEGGYLEGGRGLSINDVHKGGNVSTPRVIHETIHEGDYYPSHEGVDFYHRYKEDIALLAEMGFKCFRMSIAWSRIFPNGDNPEPNEEGLQFYDNVFDELLKYGIEPVVTLSHYETPLALVKNYGSWRNRKMIQFFQNYCRVVFERYKGKVKYWMTFNEINCILGNENPYLQAGINFKEGENRIDVKLQASHYMMVASALAVADCHRIDPEAKIGCMLLYPTTYPATCAPIDQVMTRDAMAMTYYFGDVFVRGRYTNTCTAYQEKTGGHFTMEPGDEKILKEGTVDYIAFSYYSSKIEGARVTEFTGGNMMRGGKNPYLETSDWGWQTDPIGLRMALNQLYDRYQIPLFIAENGLGAVDQVEADGSIIDDYRIDYLARHIQAFKDAVEKDHVDLMGYTPWGPIDIVSAGTGEMKKRYGFIYVDKDDEGNGTLNRSRKKSFYWYKKVIASNGDDLENKKGEREE</sequence>
<protein>
    <submittedName>
        <fullName evidence="5">6-phospho-beta-glucosidase</fullName>
    </submittedName>
</protein>
<dbReference type="AlphaFoldDB" id="A0A916VD95"/>
<evidence type="ECO:0000313" key="6">
    <source>
        <dbReference type="Proteomes" id="UP000613208"/>
    </source>
</evidence>
<keyword evidence="3" id="KW-0326">Glycosidase</keyword>
<evidence type="ECO:0000313" key="5">
    <source>
        <dbReference type="EMBL" id="GFO86049.1"/>
    </source>
</evidence>
<dbReference type="PRINTS" id="PR00131">
    <property type="entry name" value="GLHYDRLASE1"/>
</dbReference>
<comment type="similarity">
    <text evidence="1 4">Belongs to the glycosyl hydrolase 1 family.</text>
</comment>
<accession>A0A916VD95</accession>
<proteinExistence type="inferred from homology"/>
<dbReference type="Gene3D" id="3.20.20.80">
    <property type="entry name" value="Glycosidases"/>
    <property type="match status" value="1"/>
</dbReference>
<name>A0A916VD95_9FIRM</name>
<dbReference type="NCBIfam" id="NF007158">
    <property type="entry name" value="PRK09593.1"/>
    <property type="match status" value="1"/>
</dbReference>
<gene>
    <name evidence="5" type="primary">arb</name>
    <name evidence="5" type="ORF">ANBU17_23960</name>
</gene>
<dbReference type="Proteomes" id="UP000613208">
    <property type="component" value="Unassembled WGS sequence"/>
</dbReference>
<dbReference type="Pfam" id="PF00232">
    <property type="entry name" value="Glyco_hydro_1"/>
    <property type="match status" value="1"/>
</dbReference>
<dbReference type="GO" id="GO:0005829">
    <property type="term" value="C:cytosol"/>
    <property type="evidence" value="ECO:0007669"/>
    <property type="project" value="TreeGrafter"/>
</dbReference>